<keyword evidence="1" id="KW-0282">Flagellum</keyword>
<dbReference type="Proteomes" id="UP000321820">
    <property type="component" value="Chromosome"/>
</dbReference>
<dbReference type="RefSeq" id="WP_147648524.1">
    <property type="nucleotide sequence ID" value="NZ_CP042806.1"/>
</dbReference>
<sequence length="159" mass="16696">MRILLVVGLATGTVLGQAKCARTPELAVVGVAAAPVELGESGGYRVEAVKHDLVGRGSWAVVRSCSHPEWPAYMLPAPVDVKAQTPVTKVASLELAVRAGERVFVRSNSTSSRMQMAGIADRSGMVGDVIPVSMAVFGSEGSERRVQAVIKGKGEVELR</sequence>
<dbReference type="AlphaFoldDB" id="A0A5B9EFW3"/>
<keyword evidence="1" id="KW-0969">Cilium</keyword>
<keyword evidence="2" id="KW-1185">Reference proteome</keyword>
<accession>A0A5B9EFW3</accession>
<reference evidence="1 2" key="1">
    <citation type="submission" date="2019-08" db="EMBL/GenBank/DDBJ databases">
        <title>Complete genome sequence of Terriglobus albidus strain ORNL.</title>
        <authorList>
            <person name="Podar M."/>
        </authorList>
    </citation>
    <scope>NUCLEOTIDE SEQUENCE [LARGE SCALE GENOMIC DNA]</scope>
    <source>
        <strain evidence="1 2">ORNL</strain>
    </source>
</reference>
<proteinExistence type="predicted"/>
<gene>
    <name evidence="1" type="ORF">FTW19_15830</name>
</gene>
<dbReference type="EMBL" id="CP042806">
    <property type="protein sequence ID" value="QEE29331.1"/>
    <property type="molecule type" value="Genomic_DNA"/>
</dbReference>
<protein>
    <submittedName>
        <fullName evidence="1">Flagella basal body P-ring formation protein FlgA</fullName>
    </submittedName>
</protein>
<evidence type="ECO:0000313" key="1">
    <source>
        <dbReference type="EMBL" id="QEE29331.1"/>
    </source>
</evidence>
<name>A0A5B9EFW3_9BACT</name>
<evidence type="ECO:0000313" key="2">
    <source>
        <dbReference type="Proteomes" id="UP000321820"/>
    </source>
</evidence>
<dbReference type="KEGG" id="talb:FTW19_15830"/>
<organism evidence="1 2">
    <name type="scientific">Terriglobus albidus</name>
    <dbReference type="NCBI Taxonomy" id="1592106"/>
    <lineage>
        <taxon>Bacteria</taxon>
        <taxon>Pseudomonadati</taxon>
        <taxon>Acidobacteriota</taxon>
        <taxon>Terriglobia</taxon>
        <taxon>Terriglobales</taxon>
        <taxon>Acidobacteriaceae</taxon>
        <taxon>Terriglobus</taxon>
    </lineage>
</organism>
<keyword evidence="1" id="KW-0966">Cell projection</keyword>
<dbReference type="OrthoDB" id="120842at2"/>